<evidence type="ECO:0000313" key="1">
    <source>
        <dbReference type="EMBL" id="KFI90275.1"/>
    </source>
</evidence>
<accession>A0A087D425</accession>
<keyword evidence="2" id="KW-1185">Reference proteome</keyword>
<protein>
    <submittedName>
        <fullName evidence="1">Uncharacterized protein</fullName>
    </submittedName>
</protein>
<gene>
    <name evidence="1" type="ORF">BSCA_1886</name>
</gene>
<comment type="caution">
    <text evidence="1">The sequence shown here is derived from an EMBL/GenBank/DDBJ whole genome shotgun (WGS) entry which is preliminary data.</text>
</comment>
<dbReference type="GeneID" id="85164966"/>
<dbReference type="RefSeq" id="WP_033519551.1">
    <property type="nucleotide sequence ID" value="NZ_CAUPKV010000018.1"/>
</dbReference>
<dbReference type="AlphaFoldDB" id="A0A087D425"/>
<evidence type="ECO:0000313" key="2">
    <source>
        <dbReference type="Proteomes" id="UP000029033"/>
    </source>
</evidence>
<organism evidence="1 2">
    <name type="scientific">Bifidobacterium scardovii</name>
    <dbReference type="NCBI Taxonomy" id="158787"/>
    <lineage>
        <taxon>Bacteria</taxon>
        <taxon>Bacillati</taxon>
        <taxon>Actinomycetota</taxon>
        <taxon>Actinomycetes</taxon>
        <taxon>Bifidobacteriales</taxon>
        <taxon>Bifidobacteriaceae</taxon>
        <taxon>Bifidobacterium</taxon>
    </lineage>
</organism>
<proteinExistence type="predicted"/>
<name>A0A087D425_9BIFI</name>
<sequence length="75" mass="8779">MAGMKHTYKVTITKADIGYDITITDHASNGWLENMRSHYAWSLTSSGANRKTQQLVNRIKRQNQREEHPREYTIE</sequence>
<dbReference type="STRING" id="158787.BSCA_1886"/>
<reference evidence="1 2" key="1">
    <citation type="submission" date="2014-03" db="EMBL/GenBank/DDBJ databases">
        <title>Genomics of Bifidobacteria.</title>
        <authorList>
            <person name="Ventura M."/>
            <person name="Milani C."/>
            <person name="Lugli G.A."/>
        </authorList>
    </citation>
    <scope>NUCLEOTIDE SEQUENCE [LARGE SCALE GENOMIC DNA]</scope>
    <source>
        <strain evidence="1 2">LMG 21589</strain>
    </source>
</reference>
<dbReference type="EMBL" id="JGZO01000031">
    <property type="protein sequence ID" value="KFI90275.1"/>
    <property type="molecule type" value="Genomic_DNA"/>
</dbReference>
<dbReference type="Proteomes" id="UP000029033">
    <property type="component" value="Unassembled WGS sequence"/>
</dbReference>